<evidence type="ECO:0000256" key="13">
    <source>
        <dbReference type="SAM" id="SignalP"/>
    </source>
</evidence>
<dbReference type="Proteomes" id="UP000240621">
    <property type="component" value="Unassembled WGS sequence"/>
</dbReference>
<dbReference type="InterPro" id="IPR036097">
    <property type="entry name" value="HisK_dim/P_sf"/>
</dbReference>
<evidence type="ECO:0000256" key="7">
    <source>
        <dbReference type="ARBA" id="ARBA00022840"/>
    </source>
</evidence>
<dbReference type="EC" id="2.7.13.3" evidence="2"/>
<dbReference type="Gene3D" id="3.30.450.20">
    <property type="entry name" value="PAS domain"/>
    <property type="match status" value="3"/>
</dbReference>
<dbReference type="CDD" id="cd00130">
    <property type="entry name" value="PAS"/>
    <property type="match status" value="2"/>
</dbReference>
<dbReference type="InterPro" id="IPR004358">
    <property type="entry name" value="Sig_transdc_His_kin-like_C"/>
</dbReference>
<keyword evidence="4" id="KW-0808">Transferase</keyword>
<evidence type="ECO:0000256" key="1">
    <source>
        <dbReference type="ARBA" id="ARBA00000085"/>
    </source>
</evidence>
<dbReference type="InterPro" id="IPR001610">
    <property type="entry name" value="PAC"/>
</dbReference>
<dbReference type="InterPro" id="IPR036890">
    <property type="entry name" value="HATPase_C_sf"/>
</dbReference>
<feature type="coiled-coil region" evidence="11">
    <location>
        <begin position="639"/>
        <end position="673"/>
    </location>
</feature>
<sequence>MKNRLLILVYLLLTFTVYPEPAVSQTEQKAMSINEARADRDSNFIPDRLGQWVEVRGRVTIPSGLLMKSQMIIALQDSTGGIVVYNRNFPDFPVKEGDSIAVYGKIGHYWGLTEIDSAKVTMLDSLHRRIVQPMKLVTQSLEQMEGRLVNLKARIVNEGRGNRGDFLILEYDNGKQQIKVFSSDFNKSLVEHFRKGDVIEITGIVAQRDDSPLQDQNYEIWVRSNSDIQIVQHNADFYLNILLLVSGLGVIVLLISIFLKIRVNQRTRKLQESEKRFVALLETTTSGIIIIAGERVVYANHALEEVLGFSRKQLMSKTECIKVARKEQAEYRCLSDIVENFDKNDIETRTIVKSISKSGKQVWLELSLSDFTWDEKSAILVTATNVTQLKETQEQLAEIGNNYQLLFEENPQPVFLYDLETQKITAANDAAIKTFGYSKKEFSQLTIADLEPKDNSAGIMEETSKKYSKFHHVHIRPFLLKSGQVAFMETFTRRIEFSHRPSELILANDITEHLEMEVKLLESERLFHTLVNHSPVGIFRTDAEGKTIYVNPQWCQLSGIDKQSALGYGWLKAVMSEDIQTVKYNWNISVENQQPSQAEYRFVRPDGTIVWVMGMTIPEYNMHQKLVGYIGTIIDITQRKQAELELARSHKQIEQYNRDLKLAKEKAEESDRLKSAFLANMSHEIRTPMNGILGFSELLQESETNNERLEYIRIIHESGTRLMTIISDLIDISKIEAGEVTLYKQQVDVEELMKELLDFFVLEAEKKGLKINYTSHRENDSSVQINTDKLKLYQILTNLIKNALKFTHEGEINFGYTIKDKRILFYVKDTGIGIPKEMQDEIFERFIQAEQTRTKNHEGAGLGLAISKAYVEMLGGEIGLERNKEDGALFFFDLPYESRDQM</sequence>
<feature type="domain" description="PAS" evidence="15">
    <location>
        <begin position="523"/>
        <end position="593"/>
    </location>
</feature>
<dbReference type="InterPro" id="IPR003594">
    <property type="entry name" value="HATPase_dom"/>
</dbReference>
<dbReference type="PANTHER" id="PTHR43711">
    <property type="entry name" value="TWO-COMPONENT HISTIDINE KINASE"/>
    <property type="match status" value="1"/>
</dbReference>
<keyword evidence="7" id="KW-0067">ATP-binding</keyword>
<keyword evidence="12" id="KW-0812">Transmembrane</keyword>
<feature type="domain" description="PAS" evidence="15">
    <location>
        <begin position="399"/>
        <end position="442"/>
    </location>
</feature>
<gene>
    <name evidence="17" type="ORF">CLV93_104292</name>
</gene>
<dbReference type="InterPro" id="IPR000700">
    <property type="entry name" value="PAS-assoc_C"/>
</dbReference>
<evidence type="ECO:0000259" key="16">
    <source>
        <dbReference type="PROSITE" id="PS50113"/>
    </source>
</evidence>
<dbReference type="Pfam" id="PF00512">
    <property type="entry name" value="HisKA"/>
    <property type="match status" value="1"/>
</dbReference>
<reference evidence="17 18" key="1">
    <citation type="submission" date="2018-03" db="EMBL/GenBank/DDBJ databases">
        <title>Genomic Encyclopedia of Archaeal and Bacterial Type Strains, Phase II (KMG-II): from individual species to whole genera.</title>
        <authorList>
            <person name="Goeker M."/>
        </authorList>
    </citation>
    <scope>NUCLEOTIDE SEQUENCE [LARGE SCALE GENOMIC DNA]</scope>
    <source>
        <strain evidence="17 18">DSM 27267</strain>
    </source>
</reference>
<dbReference type="Pfam" id="PF00989">
    <property type="entry name" value="PAS"/>
    <property type="match status" value="1"/>
</dbReference>
<dbReference type="CDD" id="cd16922">
    <property type="entry name" value="HATPase_EvgS-ArcB-TorS-like"/>
    <property type="match status" value="1"/>
</dbReference>
<evidence type="ECO:0000256" key="5">
    <source>
        <dbReference type="ARBA" id="ARBA00022741"/>
    </source>
</evidence>
<dbReference type="PROSITE" id="PS50112">
    <property type="entry name" value="PAS"/>
    <property type="match status" value="3"/>
</dbReference>
<dbReference type="FunFam" id="1.10.287.130:FF:000002">
    <property type="entry name" value="Two-component osmosensing histidine kinase"/>
    <property type="match status" value="1"/>
</dbReference>
<evidence type="ECO:0000256" key="6">
    <source>
        <dbReference type="ARBA" id="ARBA00022777"/>
    </source>
</evidence>
<dbReference type="AlphaFoldDB" id="A0A2P8CEK2"/>
<comment type="catalytic activity">
    <reaction evidence="1">
        <text>ATP + protein L-histidine = ADP + protein N-phospho-L-histidine.</text>
        <dbReference type="EC" id="2.7.13.3"/>
    </reaction>
</comment>
<feature type="signal peptide" evidence="13">
    <location>
        <begin position="1"/>
        <end position="19"/>
    </location>
</feature>
<keyword evidence="12" id="KW-0472">Membrane</keyword>
<feature type="chain" id="PRO_5015142239" description="Sensory/regulatory protein RpfC" evidence="13">
    <location>
        <begin position="20"/>
        <end position="902"/>
    </location>
</feature>
<dbReference type="SMART" id="SM00387">
    <property type="entry name" value="HATPase_c"/>
    <property type="match status" value="1"/>
</dbReference>
<dbReference type="InterPro" id="IPR013655">
    <property type="entry name" value="PAS_fold_3"/>
</dbReference>
<dbReference type="Pfam" id="PF13188">
    <property type="entry name" value="PAS_8"/>
    <property type="match status" value="1"/>
</dbReference>
<evidence type="ECO:0000256" key="10">
    <source>
        <dbReference type="ARBA" id="ARBA00068150"/>
    </source>
</evidence>
<dbReference type="GO" id="GO:0006355">
    <property type="term" value="P:regulation of DNA-templated transcription"/>
    <property type="evidence" value="ECO:0007669"/>
    <property type="project" value="InterPro"/>
</dbReference>
<feature type="domain" description="PAC" evidence="16">
    <location>
        <begin position="596"/>
        <end position="648"/>
    </location>
</feature>
<evidence type="ECO:0000256" key="3">
    <source>
        <dbReference type="ARBA" id="ARBA00022553"/>
    </source>
</evidence>
<dbReference type="InterPro" id="IPR005467">
    <property type="entry name" value="His_kinase_dom"/>
</dbReference>
<dbReference type="PANTHER" id="PTHR43711:SF31">
    <property type="entry name" value="HISTIDINE KINASE"/>
    <property type="match status" value="1"/>
</dbReference>
<dbReference type="Pfam" id="PF02518">
    <property type="entry name" value="HATPase_c"/>
    <property type="match status" value="1"/>
</dbReference>
<dbReference type="SUPFAM" id="SSF55785">
    <property type="entry name" value="PYP-like sensor domain (PAS domain)"/>
    <property type="match status" value="3"/>
</dbReference>
<dbReference type="Gene3D" id="3.30.565.10">
    <property type="entry name" value="Histidine kinase-like ATPase, C-terminal domain"/>
    <property type="match status" value="1"/>
</dbReference>
<name>A0A2P8CEK2_9BACT</name>
<dbReference type="SMART" id="SM00388">
    <property type="entry name" value="HisKA"/>
    <property type="match status" value="1"/>
</dbReference>
<keyword evidence="3" id="KW-0597">Phosphoprotein</keyword>
<proteinExistence type="predicted"/>
<dbReference type="FunFam" id="3.30.565.10:FF:000010">
    <property type="entry name" value="Sensor histidine kinase RcsC"/>
    <property type="match status" value="1"/>
</dbReference>
<dbReference type="SUPFAM" id="SSF55874">
    <property type="entry name" value="ATPase domain of HSP90 chaperone/DNA topoisomerase II/histidine kinase"/>
    <property type="match status" value="1"/>
</dbReference>
<keyword evidence="13" id="KW-0732">Signal</keyword>
<evidence type="ECO:0000259" key="15">
    <source>
        <dbReference type="PROSITE" id="PS50112"/>
    </source>
</evidence>
<dbReference type="EMBL" id="PYGC01000004">
    <property type="protein sequence ID" value="PSK83362.1"/>
    <property type="molecule type" value="Genomic_DNA"/>
</dbReference>
<dbReference type="SMART" id="SM00086">
    <property type="entry name" value="PAC"/>
    <property type="match status" value="2"/>
</dbReference>
<dbReference type="InterPro" id="IPR035965">
    <property type="entry name" value="PAS-like_dom_sf"/>
</dbReference>
<comment type="subunit">
    <text evidence="9">At low DSF concentrations, interacts with RpfF.</text>
</comment>
<accession>A0A2P8CEK2</accession>
<dbReference type="SUPFAM" id="SSF47384">
    <property type="entry name" value="Homodimeric domain of signal transducing histidine kinase"/>
    <property type="match status" value="1"/>
</dbReference>
<comment type="caution">
    <text evidence="17">The sequence shown here is derived from an EMBL/GenBank/DDBJ whole genome shotgun (WGS) entry which is preliminary data.</text>
</comment>
<feature type="domain" description="Histidine kinase" evidence="14">
    <location>
        <begin position="680"/>
        <end position="898"/>
    </location>
</feature>
<organism evidence="17 18">
    <name type="scientific">Prolixibacter denitrificans</name>
    <dbReference type="NCBI Taxonomy" id="1541063"/>
    <lineage>
        <taxon>Bacteria</taxon>
        <taxon>Pseudomonadati</taxon>
        <taxon>Bacteroidota</taxon>
        <taxon>Bacteroidia</taxon>
        <taxon>Marinilabiliales</taxon>
        <taxon>Prolixibacteraceae</taxon>
        <taxon>Prolixibacter</taxon>
    </lineage>
</organism>
<dbReference type="InterPro" id="IPR050736">
    <property type="entry name" value="Sensor_HK_Regulatory"/>
</dbReference>
<dbReference type="NCBIfam" id="TIGR00229">
    <property type="entry name" value="sensory_box"/>
    <property type="match status" value="3"/>
</dbReference>
<evidence type="ECO:0000256" key="9">
    <source>
        <dbReference type="ARBA" id="ARBA00064003"/>
    </source>
</evidence>
<evidence type="ECO:0000313" key="17">
    <source>
        <dbReference type="EMBL" id="PSK83362.1"/>
    </source>
</evidence>
<evidence type="ECO:0000256" key="12">
    <source>
        <dbReference type="SAM" id="Phobius"/>
    </source>
</evidence>
<feature type="domain" description="PAS" evidence="15">
    <location>
        <begin position="273"/>
        <end position="318"/>
    </location>
</feature>
<dbReference type="InterPro" id="IPR003661">
    <property type="entry name" value="HisK_dim/P_dom"/>
</dbReference>
<dbReference type="Pfam" id="PF08447">
    <property type="entry name" value="PAS_3"/>
    <property type="match status" value="1"/>
</dbReference>
<keyword evidence="5" id="KW-0547">Nucleotide-binding</keyword>
<evidence type="ECO:0000256" key="11">
    <source>
        <dbReference type="SAM" id="Coils"/>
    </source>
</evidence>
<dbReference type="PROSITE" id="PS50113">
    <property type="entry name" value="PAC"/>
    <property type="match status" value="2"/>
</dbReference>
<dbReference type="GO" id="GO:0005524">
    <property type="term" value="F:ATP binding"/>
    <property type="evidence" value="ECO:0007669"/>
    <property type="project" value="UniProtKB-KW"/>
</dbReference>
<evidence type="ECO:0000256" key="2">
    <source>
        <dbReference type="ARBA" id="ARBA00012438"/>
    </source>
</evidence>
<dbReference type="InterPro" id="IPR013767">
    <property type="entry name" value="PAS_fold"/>
</dbReference>
<keyword evidence="6" id="KW-0418">Kinase</keyword>
<dbReference type="CDD" id="cd00082">
    <property type="entry name" value="HisKA"/>
    <property type="match status" value="1"/>
</dbReference>
<evidence type="ECO:0000313" key="18">
    <source>
        <dbReference type="Proteomes" id="UP000240621"/>
    </source>
</evidence>
<keyword evidence="11" id="KW-0175">Coiled coil</keyword>
<feature type="domain" description="PAC" evidence="16">
    <location>
        <begin position="344"/>
        <end position="398"/>
    </location>
</feature>
<keyword evidence="12" id="KW-1133">Transmembrane helix</keyword>
<keyword evidence="8" id="KW-0902">Two-component regulatory system</keyword>
<evidence type="ECO:0000256" key="8">
    <source>
        <dbReference type="ARBA" id="ARBA00023012"/>
    </source>
</evidence>
<dbReference type="GO" id="GO:0000155">
    <property type="term" value="F:phosphorelay sensor kinase activity"/>
    <property type="evidence" value="ECO:0007669"/>
    <property type="project" value="InterPro"/>
</dbReference>
<feature type="transmembrane region" description="Helical" evidence="12">
    <location>
        <begin position="237"/>
        <end position="259"/>
    </location>
</feature>
<dbReference type="PRINTS" id="PR00344">
    <property type="entry name" value="BCTRLSENSOR"/>
</dbReference>
<protein>
    <recommendedName>
        <fullName evidence="10">Sensory/regulatory protein RpfC</fullName>
        <ecNumber evidence="2">2.7.13.3</ecNumber>
    </recommendedName>
</protein>
<evidence type="ECO:0000259" key="14">
    <source>
        <dbReference type="PROSITE" id="PS50109"/>
    </source>
</evidence>
<dbReference type="Gene3D" id="1.10.287.130">
    <property type="match status" value="1"/>
</dbReference>
<dbReference type="PROSITE" id="PS50109">
    <property type="entry name" value="HIS_KIN"/>
    <property type="match status" value="1"/>
</dbReference>
<dbReference type="SMART" id="SM00091">
    <property type="entry name" value="PAS"/>
    <property type="match status" value="3"/>
</dbReference>
<dbReference type="InterPro" id="IPR000014">
    <property type="entry name" value="PAS"/>
</dbReference>
<evidence type="ECO:0000256" key="4">
    <source>
        <dbReference type="ARBA" id="ARBA00022679"/>
    </source>
</evidence>